<dbReference type="Gene3D" id="3.30.460.30">
    <property type="entry name" value="Glutamyl-tRNA reductase, N-terminal domain"/>
    <property type="match status" value="1"/>
</dbReference>
<feature type="site" description="Important for activity" evidence="9 13">
    <location>
        <position position="95"/>
    </location>
</feature>
<dbReference type="PANTHER" id="PTHR43013:SF1">
    <property type="entry name" value="GLUTAMYL-TRNA REDUCTASE"/>
    <property type="match status" value="1"/>
</dbReference>
<evidence type="ECO:0000256" key="15">
    <source>
        <dbReference type="SAM" id="MobiDB-lite"/>
    </source>
</evidence>
<evidence type="ECO:0000256" key="13">
    <source>
        <dbReference type="PIRSR" id="PIRSR000445-4"/>
    </source>
</evidence>
<feature type="domain" description="Quinate/shikimate 5-dehydrogenase/glutamyl-tRNA reductase" evidence="17">
    <location>
        <begin position="167"/>
        <end position="306"/>
    </location>
</feature>
<dbReference type="STRING" id="1907941.BKE30_10185"/>
<dbReference type="PIRSF" id="PIRSF000445">
    <property type="entry name" value="4pyrrol_synth_GluRdtase"/>
    <property type="match status" value="1"/>
</dbReference>
<feature type="binding site" evidence="9 11">
    <location>
        <begin position="110"/>
        <end position="112"/>
    </location>
    <ligand>
        <name>substrate</name>
    </ligand>
</feature>
<dbReference type="Pfam" id="PF00745">
    <property type="entry name" value="GlutR_dimer"/>
    <property type="match status" value="1"/>
</dbReference>
<dbReference type="InterPro" id="IPR000343">
    <property type="entry name" value="4pyrrol_synth_GluRdtase"/>
</dbReference>
<dbReference type="FunFam" id="3.30.460.30:FF:000001">
    <property type="entry name" value="Glutamyl-tRNA reductase"/>
    <property type="match status" value="1"/>
</dbReference>
<dbReference type="InterPro" id="IPR036291">
    <property type="entry name" value="NAD(P)-bd_dom_sf"/>
</dbReference>
<feature type="region of interest" description="Disordered" evidence="15">
    <location>
        <begin position="423"/>
        <end position="445"/>
    </location>
</feature>
<protein>
    <recommendedName>
        <fullName evidence="8 9">Glutamyl-tRNA reductase</fullName>
        <shortName evidence="9">GluTR</shortName>
        <ecNumber evidence="3 9">1.2.1.70</ecNumber>
    </recommendedName>
</protein>
<comment type="caution">
    <text evidence="19">The sequence shown here is derived from an EMBL/GenBank/DDBJ whole genome shotgun (WGS) entry which is preliminary data.</text>
</comment>
<dbReference type="Pfam" id="PF05201">
    <property type="entry name" value="GlutR_N"/>
    <property type="match status" value="1"/>
</dbReference>
<evidence type="ECO:0000256" key="3">
    <source>
        <dbReference type="ARBA" id="ARBA00012970"/>
    </source>
</evidence>
<dbReference type="RefSeq" id="WP_076878505.1">
    <property type="nucleotide sequence ID" value="NZ_MLCN01000027.1"/>
</dbReference>
<dbReference type="Gene3D" id="3.40.50.720">
    <property type="entry name" value="NAD(P)-binding Rossmann-like Domain"/>
    <property type="match status" value="1"/>
</dbReference>
<organism evidence="19 20">
    <name type="scientific">Alkanindiges hydrocarboniclasticus</name>
    <dbReference type="NCBI Taxonomy" id="1907941"/>
    <lineage>
        <taxon>Bacteria</taxon>
        <taxon>Pseudomonadati</taxon>
        <taxon>Pseudomonadota</taxon>
        <taxon>Gammaproteobacteria</taxon>
        <taxon>Moraxellales</taxon>
        <taxon>Moraxellaceae</taxon>
        <taxon>Alkanindiges</taxon>
    </lineage>
</organism>
<feature type="binding site" evidence="9 11">
    <location>
        <position position="105"/>
    </location>
    <ligand>
        <name>substrate</name>
    </ligand>
</feature>
<dbReference type="GO" id="GO:0050661">
    <property type="term" value="F:NADP binding"/>
    <property type="evidence" value="ECO:0007669"/>
    <property type="project" value="InterPro"/>
</dbReference>
<evidence type="ECO:0000256" key="1">
    <source>
        <dbReference type="ARBA" id="ARBA00005059"/>
    </source>
</evidence>
<comment type="subunit">
    <text evidence="9">Homodimer.</text>
</comment>
<keyword evidence="5 9" id="KW-0560">Oxidoreductase</keyword>
<dbReference type="FunFam" id="3.40.50.720:FF:000031">
    <property type="entry name" value="Glutamyl-tRNA reductase"/>
    <property type="match status" value="1"/>
</dbReference>
<dbReference type="AlphaFoldDB" id="A0A1S8CSN2"/>
<evidence type="ECO:0000259" key="18">
    <source>
        <dbReference type="Pfam" id="PF05201"/>
    </source>
</evidence>
<feature type="binding site" evidence="9 11">
    <location>
        <begin position="49"/>
        <end position="52"/>
    </location>
    <ligand>
        <name>substrate</name>
    </ligand>
</feature>
<comment type="similarity">
    <text evidence="2 9 14">Belongs to the glutamyl-tRNA reductase family.</text>
</comment>
<keyword evidence="4 9" id="KW-0521">NADP</keyword>
<dbReference type="CDD" id="cd05213">
    <property type="entry name" value="NAD_bind_Glutamyl_tRNA_reduct"/>
    <property type="match status" value="1"/>
</dbReference>
<dbReference type="SUPFAM" id="SSF69742">
    <property type="entry name" value="Glutamyl tRNA-reductase catalytic, N-terminal domain"/>
    <property type="match status" value="1"/>
</dbReference>
<evidence type="ECO:0000256" key="10">
    <source>
        <dbReference type="PIRSR" id="PIRSR000445-1"/>
    </source>
</evidence>
<evidence type="ECO:0000256" key="2">
    <source>
        <dbReference type="ARBA" id="ARBA00005916"/>
    </source>
</evidence>
<dbReference type="InterPro" id="IPR036343">
    <property type="entry name" value="GluRdtase_N_sf"/>
</dbReference>
<sequence length="445" mass="49252">MGFFALGVNHTTASVDLREKVAFSPERLATALHEACAVCHLNDLVILSTCNRTEIYAMTQQPDLLLDWLAQFNGLQRTDLLQHVYQFDNESAITHLIRVASGLDSMVLGEPQIFGQVKHALQLARQAGTVGNPLSRLFEHAFYAAKKVRSETAVGEQAISMGYAVVQLAQQVFSSLNQTTALIVAAGEMNTLVARHLVEQDVGRILICNRSVERAVQLADELMARVPVEIIPFDQLADALPRADIVSSCTGSLHQIIQASDVKQALKKRRFKPMLMVDLAVPRDIDQAVSRLNDVYLYDVDHLQTVIEGNLAQRRQAALEAEVMVSQLSAQFIRQQRSEQATPHIVAYRRHIEQLKSSELDKAKQLLLQGQDAGHVLERLANALTAKLAHAPSQLVRQAAMHENPEILEWSMTALGIETPIPREEATEDNLRAADGQPGNELLKP</sequence>
<dbReference type="InterPro" id="IPR015896">
    <property type="entry name" value="4pyrrol_synth_GluRdtase_dimer"/>
</dbReference>
<proteinExistence type="inferred from homology"/>
<dbReference type="EMBL" id="MLCN01000027">
    <property type="protein sequence ID" value="ONG39133.1"/>
    <property type="molecule type" value="Genomic_DNA"/>
</dbReference>
<dbReference type="GO" id="GO:0008883">
    <property type="term" value="F:glutamyl-tRNA reductase activity"/>
    <property type="evidence" value="ECO:0007669"/>
    <property type="project" value="UniProtKB-UniRule"/>
</dbReference>
<dbReference type="PANTHER" id="PTHR43013">
    <property type="entry name" value="GLUTAMYL-TRNA REDUCTASE"/>
    <property type="match status" value="1"/>
</dbReference>
<accession>A0A1S8CSN2</accession>
<comment type="pathway">
    <text evidence="1 9 14">Porphyrin-containing compound metabolism; protoporphyrin-IX biosynthesis; 5-aminolevulinate from L-glutamyl-tRNA(Glu): step 1/2.</text>
</comment>
<evidence type="ECO:0000256" key="7">
    <source>
        <dbReference type="ARBA" id="ARBA00047464"/>
    </source>
</evidence>
<dbReference type="HAMAP" id="MF_00087">
    <property type="entry name" value="Glu_tRNA_reductase"/>
    <property type="match status" value="1"/>
</dbReference>
<comment type="domain">
    <text evidence="9">Possesses an unusual extended V-shaped dimeric structure with each monomer consisting of three distinct domains arranged along a curved 'spinal' alpha-helix. The N-terminal catalytic domain specifically recognizes the glutamate moiety of the substrate. The second domain is the NADPH-binding domain, and the third C-terminal domain is responsible for dimerization.</text>
</comment>
<dbReference type="InterPro" id="IPR006151">
    <property type="entry name" value="Shikm_DH/Glu-tRNA_Rdtase"/>
</dbReference>
<dbReference type="Proteomes" id="UP000192132">
    <property type="component" value="Unassembled WGS sequence"/>
</dbReference>
<dbReference type="InterPro" id="IPR015895">
    <property type="entry name" value="4pyrrol_synth_GluRdtase_N"/>
</dbReference>
<comment type="function">
    <text evidence="9">Catalyzes the NADPH-dependent reduction of glutamyl-tRNA(Glu) to glutamate 1-semialdehyde (GSA).</text>
</comment>
<feature type="domain" description="Tetrapyrrole biosynthesis glutamyl-tRNA reductase dimerisation" evidence="16">
    <location>
        <begin position="320"/>
        <end position="407"/>
    </location>
</feature>
<evidence type="ECO:0000313" key="20">
    <source>
        <dbReference type="Proteomes" id="UP000192132"/>
    </source>
</evidence>
<dbReference type="SUPFAM" id="SSF51735">
    <property type="entry name" value="NAD(P)-binding Rossmann-fold domains"/>
    <property type="match status" value="1"/>
</dbReference>
<keyword evidence="6 9" id="KW-0627">Porphyrin biosynthesis</keyword>
<evidence type="ECO:0000259" key="17">
    <source>
        <dbReference type="Pfam" id="PF01488"/>
    </source>
</evidence>
<dbReference type="OrthoDB" id="110209at2"/>
<evidence type="ECO:0000256" key="5">
    <source>
        <dbReference type="ARBA" id="ARBA00023002"/>
    </source>
</evidence>
<dbReference type="SUPFAM" id="SSF69075">
    <property type="entry name" value="Glutamyl tRNA-reductase dimerization domain"/>
    <property type="match status" value="1"/>
</dbReference>
<feature type="active site" description="Nucleophile" evidence="9 10">
    <location>
        <position position="50"/>
    </location>
</feature>
<evidence type="ECO:0000256" key="6">
    <source>
        <dbReference type="ARBA" id="ARBA00023244"/>
    </source>
</evidence>
<dbReference type="EC" id="1.2.1.70" evidence="3 9"/>
<gene>
    <name evidence="9" type="primary">hemA</name>
    <name evidence="19" type="ORF">BKE30_10185</name>
</gene>
<feature type="binding site" evidence="9 12">
    <location>
        <begin position="185"/>
        <end position="190"/>
    </location>
    <ligand>
        <name>NADP(+)</name>
        <dbReference type="ChEBI" id="CHEBI:58349"/>
    </ligand>
</feature>
<dbReference type="GO" id="GO:0019353">
    <property type="term" value="P:protoporphyrinogen IX biosynthetic process from glutamate"/>
    <property type="evidence" value="ECO:0007669"/>
    <property type="project" value="TreeGrafter"/>
</dbReference>
<evidence type="ECO:0000256" key="14">
    <source>
        <dbReference type="RuleBase" id="RU000584"/>
    </source>
</evidence>
<evidence type="ECO:0000256" key="11">
    <source>
        <dbReference type="PIRSR" id="PIRSR000445-2"/>
    </source>
</evidence>
<evidence type="ECO:0000259" key="16">
    <source>
        <dbReference type="Pfam" id="PF00745"/>
    </source>
</evidence>
<reference evidence="19 20" key="1">
    <citation type="submission" date="2016-10" db="EMBL/GenBank/DDBJ databases">
        <title>Draft Genome sequence of Alkanindiges sp. strain H1.</title>
        <authorList>
            <person name="Subhash Y."/>
            <person name="Lee S."/>
        </authorList>
    </citation>
    <scope>NUCLEOTIDE SEQUENCE [LARGE SCALE GENOMIC DNA]</scope>
    <source>
        <strain evidence="19 20">H1</strain>
    </source>
</reference>
<evidence type="ECO:0000256" key="9">
    <source>
        <dbReference type="HAMAP-Rule" id="MF_00087"/>
    </source>
</evidence>
<dbReference type="UniPathway" id="UPA00251">
    <property type="reaction ID" value="UER00316"/>
</dbReference>
<feature type="binding site" evidence="9 11">
    <location>
        <position position="116"/>
    </location>
    <ligand>
        <name>substrate</name>
    </ligand>
</feature>
<evidence type="ECO:0000313" key="19">
    <source>
        <dbReference type="EMBL" id="ONG39133.1"/>
    </source>
</evidence>
<comment type="catalytic activity">
    <reaction evidence="7 9 14">
        <text>(S)-4-amino-5-oxopentanoate + tRNA(Glu) + NADP(+) = L-glutamyl-tRNA(Glu) + NADPH + H(+)</text>
        <dbReference type="Rhea" id="RHEA:12344"/>
        <dbReference type="Rhea" id="RHEA-COMP:9663"/>
        <dbReference type="Rhea" id="RHEA-COMP:9680"/>
        <dbReference type="ChEBI" id="CHEBI:15378"/>
        <dbReference type="ChEBI" id="CHEBI:57501"/>
        <dbReference type="ChEBI" id="CHEBI:57783"/>
        <dbReference type="ChEBI" id="CHEBI:58349"/>
        <dbReference type="ChEBI" id="CHEBI:78442"/>
        <dbReference type="ChEBI" id="CHEBI:78520"/>
        <dbReference type="EC" id="1.2.1.70"/>
    </reaction>
</comment>
<evidence type="ECO:0000256" key="8">
    <source>
        <dbReference type="ARBA" id="ARBA00068659"/>
    </source>
</evidence>
<dbReference type="NCBIfam" id="TIGR01035">
    <property type="entry name" value="hemA"/>
    <property type="match status" value="1"/>
</dbReference>
<feature type="compositionally biased region" description="Basic and acidic residues" evidence="15">
    <location>
        <begin position="423"/>
        <end position="432"/>
    </location>
</feature>
<dbReference type="Pfam" id="PF01488">
    <property type="entry name" value="Shikimate_DH"/>
    <property type="match status" value="1"/>
</dbReference>
<evidence type="ECO:0000256" key="4">
    <source>
        <dbReference type="ARBA" id="ARBA00022857"/>
    </source>
</evidence>
<comment type="miscellaneous">
    <text evidence="9">During catalysis, the active site Cys acts as a nucleophile attacking the alpha-carbonyl group of tRNA-bound glutamate with the formation of a thioester intermediate between enzyme and glutamate, and the concomitant release of tRNA(Glu). The thioester intermediate is finally reduced by direct hydride transfer from NADPH, to form the product GSA.</text>
</comment>
<keyword evidence="20" id="KW-1185">Reference proteome</keyword>
<dbReference type="InterPro" id="IPR036453">
    <property type="entry name" value="GluRdtase_dimer_dom_sf"/>
</dbReference>
<name>A0A1S8CSN2_9GAMM</name>
<evidence type="ECO:0000256" key="12">
    <source>
        <dbReference type="PIRSR" id="PIRSR000445-3"/>
    </source>
</evidence>
<feature type="domain" description="Glutamyl-tRNA reductase N-terminal" evidence="18">
    <location>
        <begin position="6"/>
        <end position="152"/>
    </location>
</feature>